<evidence type="ECO:0000313" key="1">
    <source>
        <dbReference type="EMBL" id="CAK9164506.1"/>
    </source>
</evidence>
<protein>
    <submittedName>
        <fullName evidence="2">Uncharacterized protein</fullName>
    </submittedName>
</protein>
<comment type="caution">
    <text evidence="2">The sequence shown here is derived from an EMBL/GenBank/DDBJ whole genome shotgun (WGS) entry which is preliminary data.</text>
</comment>
<dbReference type="AlphaFoldDB" id="A0ABC8TJ82"/>
<dbReference type="EMBL" id="CAUOFW020005294">
    <property type="protein sequence ID" value="CAK9169515.1"/>
    <property type="molecule type" value="Genomic_DNA"/>
</dbReference>
<gene>
    <name evidence="1" type="ORF">ILEXP_LOCUS33634</name>
    <name evidence="2" type="ORF">ILEXP_LOCUS38959</name>
</gene>
<sequence>MDFAIEQSSTEPRLHLDLKYSRREYLEGLTRYCKRKSWLDLNKVSGARKVNWRIAQAAREIKELDDKKPSRFALRPLKCFKCALARHGPRCVPKCAFHYGGMYKNTYPTFAYSGILSLLLARECDWSSLLFRKKLYLLHIVLSLTQLNTKWLWNGAYYNPDLTVGGRAFTRFGMG</sequence>
<dbReference type="EMBL" id="CAUOFW020004225">
    <property type="protein sequence ID" value="CAK9164506.1"/>
    <property type="molecule type" value="Genomic_DNA"/>
</dbReference>
<evidence type="ECO:0000313" key="3">
    <source>
        <dbReference type="Proteomes" id="UP001642360"/>
    </source>
</evidence>
<evidence type="ECO:0000313" key="2">
    <source>
        <dbReference type="EMBL" id="CAK9169515.1"/>
    </source>
</evidence>
<reference evidence="2 3" key="1">
    <citation type="submission" date="2024-02" db="EMBL/GenBank/DDBJ databases">
        <authorList>
            <person name="Vignale AGUSTIN F."/>
            <person name="Sosa J E."/>
            <person name="Modenutti C."/>
        </authorList>
    </citation>
    <scope>NUCLEOTIDE SEQUENCE [LARGE SCALE GENOMIC DNA]</scope>
</reference>
<dbReference type="Proteomes" id="UP001642360">
    <property type="component" value="Unassembled WGS sequence"/>
</dbReference>
<organism evidence="2 3">
    <name type="scientific">Ilex paraguariensis</name>
    <name type="common">yerba mate</name>
    <dbReference type="NCBI Taxonomy" id="185542"/>
    <lineage>
        <taxon>Eukaryota</taxon>
        <taxon>Viridiplantae</taxon>
        <taxon>Streptophyta</taxon>
        <taxon>Embryophyta</taxon>
        <taxon>Tracheophyta</taxon>
        <taxon>Spermatophyta</taxon>
        <taxon>Magnoliopsida</taxon>
        <taxon>eudicotyledons</taxon>
        <taxon>Gunneridae</taxon>
        <taxon>Pentapetalae</taxon>
        <taxon>asterids</taxon>
        <taxon>campanulids</taxon>
        <taxon>Aquifoliales</taxon>
        <taxon>Aquifoliaceae</taxon>
        <taxon>Ilex</taxon>
    </lineage>
</organism>
<accession>A0ABC8TJ82</accession>
<name>A0ABC8TJ82_9AQUA</name>
<proteinExistence type="predicted"/>
<keyword evidence="3" id="KW-1185">Reference proteome</keyword>